<dbReference type="AlphaFoldDB" id="A0ABC8RCE8"/>
<sequence>MPEENQVIPLALTQIHHRSDEAFSSTKPKNLHQKRSSKIFFYILTAIVLQSVGLLIFALIALRFESPQVKITSVSTKNLRYSTSPWPSLNMTLIAQITVDNKNFGRFKLKKNSSKASVLYGNITIGDTLINGWSVRARKRESVKITVQVRANGGLSENMNISSEVKSGLVKMIRSYAELRGEVHAFKIIKKHKTAIMNCTMSLNLTSQAIHNLLCK</sequence>
<evidence type="ECO:0000256" key="3">
    <source>
        <dbReference type="SAM" id="Phobius"/>
    </source>
</evidence>
<dbReference type="GO" id="GO:0016020">
    <property type="term" value="C:membrane"/>
    <property type="evidence" value="ECO:0007669"/>
    <property type="project" value="UniProtKB-SubCell"/>
</dbReference>
<evidence type="ECO:0008006" key="6">
    <source>
        <dbReference type="Google" id="ProtNLM"/>
    </source>
</evidence>
<keyword evidence="5" id="KW-1185">Reference proteome</keyword>
<dbReference type="EMBL" id="CAUOFW020001181">
    <property type="protein sequence ID" value="CAK9141947.1"/>
    <property type="molecule type" value="Genomic_DNA"/>
</dbReference>
<dbReference type="InterPro" id="IPR044839">
    <property type="entry name" value="NDR1-like"/>
</dbReference>
<comment type="subcellular location">
    <subcellularLocation>
        <location evidence="1">Membrane</location>
    </subcellularLocation>
</comment>
<evidence type="ECO:0000256" key="2">
    <source>
        <dbReference type="ARBA" id="ARBA00023136"/>
    </source>
</evidence>
<dbReference type="Proteomes" id="UP001642360">
    <property type="component" value="Unassembled WGS sequence"/>
</dbReference>
<comment type="caution">
    <text evidence="4">The sequence shown here is derived from an EMBL/GenBank/DDBJ whole genome shotgun (WGS) entry which is preliminary data.</text>
</comment>
<reference evidence="4 5" key="1">
    <citation type="submission" date="2024-02" db="EMBL/GenBank/DDBJ databases">
        <authorList>
            <person name="Vignale AGUSTIN F."/>
            <person name="Sosa J E."/>
            <person name="Modenutti C."/>
        </authorList>
    </citation>
    <scope>NUCLEOTIDE SEQUENCE [LARGE SCALE GENOMIC DNA]</scope>
</reference>
<keyword evidence="3" id="KW-0812">Transmembrane</keyword>
<feature type="transmembrane region" description="Helical" evidence="3">
    <location>
        <begin position="39"/>
        <end position="62"/>
    </location>
</feature>
<dbReference type="PANTHER" id="PTHR31234:SF3">
    <property type="entry name" value="LATE EMBRYOGENESIS ABUNDANT (LEA) HYDROXYPROLINE-RICH GLYCOPROTEIN FAMILY"/>
    <property type="match status" value="1"/>
</dbReference>
<accession>A0ABC8RCE8</accession>
<evidence type="ECO:0000313" key="5">
    <source>
        <dbReference type="Proteomes" id="UP001642360"/>
    </source>
</evidence>
<keyword evidence="2 3" id="KW-0472">Membrane</keyword>
<evidence type="ECO:0000313" key="4">
    <source>
        <dbReference type="EMBL" id="CAK9141947.1"/>
    </source>
</evidence>
<organism evidence="4 5">
    <name type="scientific">Ilex paraguariensis</name>
    <name type="common">yerba mate</name>
    <dbReference type="NCBI Taxonomy" id="185542"/>
    <lineage>
        <taxon>Eukaryota</taxon>
        <taxon>Viridiplantae</taxon>
        <taxon>Streptophyta</taxon>
        <taxon>Embryophyta</taxon>
        <taxon>Tracheophyta</taxon>
        <taxon>Spermatophyta</taxon>
        <taxon>Magnoliopsida</taxon>
        <taxon>eudicotyledons</taxon>
        <taxon>Gunneridae</taxon>
        <taxon>Pentapetalae</taxon>
        <taxon>asterids</taxon>
        <taxon>campanulids</taxon>
        <taxon>Aquifoliales</taxon>
        <taxon>Aquifoliaceae</taxon>
        <taxon>Ilex</taxon>
    </lineage>
</organism>
<protein>
    <recommendedName>
        <fullName evidence="6">Late embryogenesis abundant protein LEA-2 subgroup domain-containing protein</fullName>
    </recommendedName>
</protein>
<gene>
    <name evidence="4" type="ORF">ILEXP_LOCUS9571</name>
</gene>
<name>A0ABC8RCE8_9AQUA</name>
<keyword evidence="3" id="KW-1133">Transmembrane helix</keyword>
<proteinExistence type="predicted"/>
<dbReference type="PANTHER" id="PTHR31234">
    <property type="entry name" value="LATE EMBRYOGENESIS ABUNDANT (LEA) HYDROXYPROLINE-RICH GLYCOPROTEIN FAMILY"/>
    <property type="match status" value="1"/>
</dbReference>
<evidence type="ECO:0000256" key="1">
    <source>
        <dbReference type="ARBA" id="ARBA00004370"/>
    </source>
</evidence>